<comment type="cofactor">
    <cofactor evidence="1">
        <name>Mg(2+)</name>
        <dbReference type="ChEBI" id="CHEBI:18420"/>
    </cofactor>
</comment>
<evidence type="ECO:0000259" key="4">
    <source>
        <dbReference type="SMART" id="SM00990"/>
    </source>
</evidence>
<dbReference type="GO" id="GO:0016788">
    <property type="term" value="F:hydrolase activity, acting on ester bonds"/>
    <property type="evidence" value="ECO:0007669"/>
    <property type="project" value="InterPro"/>
</dbReference>
<sequence>MANLQDEIQKETEGRIQAECFQWFNNTFPNLRGLMYHVPNGGKMSGSAGNRLKAMGVVAGVPDLEFHFWRRTFFLECKTPTGTVSKDQVKIHTILHEHGFRVFVFRSLQEFQTLVWAIIEDKSTQYARGMTKEDFQYRNGIFNYLYNLEEGTVQVLSHLVAEENLEKFKGIVFEFMAEGFDKIDGFELLFTPDYLGFYKKILTEETEVHYKGKTTTELTNEGQ</sequence>
<keyword evidence="2" id="KW-0540">Nuclease</keyword>
<protein>
    <submittedName>
        <fullName evidence="5">VRR-NUC domain-containing protein</fullName>
    </submittedName>
</protein>
<organism evidence="5 6">
    <name type="scientific">Flavobacterium phage vB_FspM_lotta8-1</name>
    <dbReference type="NCBI Taxonomy" id="2686242"/>
    <lineage>
        <taxon>Viruses</taxon>
        <taxon>Duplodnaviria</taxon>
        <taxon>Heunggongvirae</taxon>
        <taxon>Uroviricota</taxon>
        <taxon>Caudoviricetes</taxon>
        <taxon>Winoviridae</taxon>
        <taxon>Pippivirus</taxon>
        <taxon>Pippivirus lotta</taxon>
    </lineage>
</organism>
<feature type="domain" description="VRR-NUC" evidence="4">
    <location>
        <begin position="11"/>
        <end position="109"/>
    </location>
</feature>
<evidence type="ECO:0000256" key="1">
    <source>
        <dbReference type="ARBA" id="ARBA00001946"/>
    </source>
</evidence>
<evidence type="ECO:0000256" key="3">
    <source>
        <dbReference type="ARBA" id="ARBA00022801"/>
    </source>
</evidence>
<dbReference type="Proteomes" id="UP000464726">
    <property type="component" value="Segment"/>
</dbReference>
<dbReference type="GO" id="GO:0004518">
    <property type="term" value="F:nuclease activity"/>
    <property type="evidence" value="ECO:0007669"/>
    <property type="project" value="UniProtKB-KW"/>
</dbReference>
<keyword evidence="6" id="KW-1185">Reference proteome</keyword>
<name>A0A6B9L9E1_9CAUD</name>
<keyword evidence="3" id="KW-0378">Hydrolase</keyword>
<dbReference type="EMBL" id="MN812203">
    <property type="protein sequence ID" value="QHB38480.1"/>
    <property type="molecule type" value="Genomic_DNA"/>
</dbReference>
<dbReference type="InterPro" id="IPR014883">
    <property type="entry name" value="VRR_NUC"/>
</dbReference>
<accession>A0A6B9L9E1</accession>
<proteinExistence type="predicted"/>
<dbReference type="GO" id="GO:0003676">
    <property type="term" value="F:nucleic acid binding"/>
    <property type="evidence" value="ECO:0007669"/>
    <property type="project" value="InterPro"/>
</dbReference>
<gene>
    <name evidence="5" type="ORF">lotta81_gp022</name>
</gene>
<dbReference type="InterPro" id="IPR011856">
    <property type="entry name" value="tRNA_endonuc-like_dom_sf"/>
</dbReference>
<evidence type="ECO:0000313" key="5">
    <source>
        <dbReference type="EMBL" id="QHB38480.1"/>
    </source>
</evidence>
<dbReference type="SMART" id="SM00990">
    <property type="entry name" value="VRR_NUC"/>
    <property type="match status" value="1"/>
</dbReference>
<dbReference type="Gene3D" id="3.40.1350.10">
    <property type="match status" value="1"/>
</dbReference>
<reference evidence="5 6" key="1">
    <citation type="journal article" date="2020" name="Viruses">
        <title>Diversity and Host Interactions Among Virulent and Temperate Baltic Sea Flavobacterium Phages.</title>
        <authorList>
            <person name="Nilsson E."/>
            <person name="Bayfield O.W."/>
            <person name="Lundin D."/>
            <person name="Antson A.A."/>
            <person name="Holmfeldt K."/>
        </authorList>
    </citation>
    <scope>NUCLEOTIDE SEQUENCE [LARGE SCALE GENOMIC DNA]</scope>
</reference>
<evidence type="ECO:0000313" key="6">
    <source>
        <dbReference type="Proteomes" id="UP000464726"/>
    </source>
</evidence>
<evidence type="ECO:0000256" key="2">
    <source>
        <dbReference type="ARBA" id="ARBA00022722"/>
    </source>
</evidence>